<reference evidence="1 2" key="1">
    <citation type="submission" date="2014-04" db="EMBL/GenBank/DDBJ databases">
        <authorList>
            <consortium name="DOE Joint Genome Institute"/>
            <person name="Kuo A."/>
            <person name="Kohler A."/>
            <person name="Jargeat P."/>
            <person name="Nagy L.G."/>
            <person name="Floudas D."/>
            <person name="Copeland A."/>
            <person name="Barry K.W."/>
            <person name="Cichocki N."/>
            <person name="Veneault-Fourrey C."/>
            <person name="LaButti K."/>
            <person name="Lindquist E.A."/>
            <person name="Lipzen A."/>
            <person name="Lundell T."/>
            <person name="Morin E."/>
            <person name="Murat C."/>
            <person name="Sun H."/>
            <person name="Tunlid A."/>
            <person name="Henrissat B."/>
            <person name="Grigoriev I.V."/>
            <person name="Hibbett D.S."/>
            <person name="Martin F."/>
            <person name="Nordberg H.P."/>
            <person name="Cantor M.N."/>
            <person name="Hua S.X."/>
        </authorList>
    </citation>
    <scope>NUCLEOTIDE SEQUENCE [LARGE SCALE GENOMIC DNA]</scope>
    <source>
        <strain evidence="1 2">Ve08.2h10</strain>
    </source>
</reference>
<reference evidence="2" key="2">
    <citation type="submission" date="2015-01" db="EMBL/GenBank/DDBJ databases">
        <title>Evolutionary Origins and Diversification of the Mycorrhizal Mutualists.</title>
        <authorList>
            <consortium name="DOE Joint Genome Institute"/>
            <consortium name="Mycorrhizal Genomics Consortium"/>
            <person name="Kohler A."/>
            <person name="Kuo A."/>
            <person name="Nagy L.G."/>
            <person name="Floudas D."/>
            <person name="Copeland A."/>
            <person name="Barry K.W."/>
            <person name="Cichocki N."/>
            <person name="Veneault-Fourrey C."/>
            <person name="LaButti K."/>
            <person name="Lindquist E.A."/>
            <person name="Lipzen A."/>
            <person name="Lundell T."/>
            <person name="Morin E."/>
            <person name="Murat C."/>
            <person name="Riley R."/>
            <person name="Ohm R."/>
            <person name="Sun H."/>
            <person name="Tunlid A."/>
            <person name="Henrissat B."/>
            <person name="Grigoriev I.V."/>
            <person name="Hibbett D.S."/>
            <person name="Martin F."/>
        </authorList>
    </citation>
    <scope>NUCLEOTIDE SEQUENCE [LARGE SCALE GENOMIC DNA]</scope>
    <source>
        <strain evidence="2">Ve08.2h10</strain>
    </source>
</reference>
<gene>
    <name evidence="1" type="ORF">PAXRUDRAFT_150816</name>
</gene>
<feature type="non-terminal residue" evidence="1">
    <location>
        <position position="1"/>
    </location>
</feature>
<accession>A0A0D0DIR5</accession>
<dbReference type="EMBL" id="KN825452">
    <property type="protein sequence ID" value="KIK90923.1"/>
    <property type="molecule type" value="Genomic_DNA"/>
</dbReference>
<dbReference type="OrthoDB" id="2416294at2759"/>
<name>A0A0D0DIR5_9AGAM</name>
<dbReference type="HOGENOM" id="CLU_191882_1_0_1"/>
<proteinExistence type="predicted"/>
<organism evidence="1 2">
    <name type="scientific">Paxillus rubicundulus Ve08.2h10</name>
    <dbReference type="NCBI Taxonomy" id="930991"/>
    <lineage>
        <taxon>Eukaryota</taxon>
        <taxon>Fungi</taxon>
        <taxon>Dikarya</taxon>
        <taxon>Basidiomycota</taxon>
        <taxon>Agaricomycotina</taxon>
        <taxon>Agaricomycetes</taxon>
        <taxon>Agaricomycetidae</taxon>
        <taxon>Boletales</taxon>
        <taxon>Paxilineae</taxon>
        <taxon>Paxillaceae</taxon>
        <taxon>Paxillus</taxon>
    </lineage>
</organism>
<dbReference type="Proteomes" id="UP000054538">
    <property type="component" value="Unassembled WGS sequence"/>
</dbReference>
<evidence type="ECO:0000313" key="2">
    <source>
        <dbReference type="Proteomes" id="UP000054538"/>
    </source>
</evidence>
<protein>
    <submittedName>
        <fullName evidence="1">Uncharacterized protein</fullName>
    </submittedName>
</protein>
<evidence type="ECO:0000313" key="1">
    <source>
        <dbReference type="EMBL" id="KIK90923.1"/>
    </source>
</evidence>
<dbReference type="AlphaFoldDB" id="A0A0D0DIR5"/>
<dbReference type="InParanoid" id="A0A0D0DIR5"/>
<keyword evidence="2" id="KW-1185">Reference proteome</keyword>
<sequence length="55" mass="6228">AARSCQFVGVYQKGLDGKQAIWAAKNYHRHCVLPPSILREFNEAQVKATHHHDSI</sequence>